<comment type="subcellular location">
    <subcellularLocation>
        <location evidence="1">Cell outer membrane</location>
        <topology evidence="1">Multi-pass membrane protein</topology>
    </subcellularLocation>
</comment>
<keyword evidence="3" id="KW-1134">Transmembrane beta strand</keyword>
<evidence type="ECO:0000256" key="6">
    <source>
        <dbReference type="ARBA" id="ARBA00023136"/>
    </source>
</evidence>
<evidence type="ECO:0000256" key="2">
    <source>
        <dbReference type="ARBA" id="ARBA00008163"/>
    </source>
</evidence>
<evidence type="ECO:0000313" key="10">
    <source>
        <dbReference type="Proteomes" id="UP001139104"/>
    </source>
</evidence>
<organism evidence="9 10">
    <name type="scientific">Candidatus Rhodoblastus alkanivorans</name>
    <dbReference type="NCBI Taxonomy" id="2954117"/>
    <lineage>
        <taxon>Bacteria</taxon>
        <taxon>Pseudomonadati</taxon>
        <taxon>Pseudomonadota</taxon>
        <taxon>Alphaproteobacteria</taxon>
        <taxon>Hyphomicrobiales</taxon>
        <taxon>Rhodoblastaceae</taxon>
        <taxon>Rhodoblastus</taxon>
    </lineage>
</organism>
<keyword evidence="4" id="KW-0812">Transmembrane</keyword>
<dbReference type="Gene3D" id="2.40.160.60">
    <property type="entry name" value="Outer membrane protein transport protein (OMPP1/FadL/TodX)"/>
    <property type="match status" value="1"/>
</dbReference>
<evidence type="ECO:0000256" key="4">
    <source>
        <dbReference type="ARBA" id="ARBA00022692"/>
    </source>
</evidence>
<dbReference type="Pfam" id="PF03349">
    <property type="entry name" value="Toluene_X"/>
    <property type="match status" value="1"/>
</dbReference>
<evidence type="ECO:0000256" key="5">
    <source>
        <dbReference type="ARBA" id="ARBA00022729"/>
    </source>
</evidence>
<evidence type="ECO:0000256" key="3">
    <source>
        <dbReference type="ARBA" id="ARBA00022452"/>
    </source>
</evidence>
<comment type="caution">
    <text evidence="9">The sequence shown here is derived from an EMBL/GenBank/DDBJ whole genome shotgun (WGS) entry which is preliminary data.</text>
</comment>
<dbReference type="InterPro" id="IPR005017">
    <property type="entry name" value="OMPP1/FadL/TodX"/>
</dbReference>
<accession>A0ABS9Z9K9</accession>
<keyword evidence="10" id="KW-1185">Reference proteome</keyword>
<evidence type="ECO:0000256" key="8">
    <source>
        <dbReference type="SAM" id="SignalP"/>
    </source>
</evidence>
<evidence type="ECO:0000256" key="7">
    <source>
        <dbReference type="ARBA" id="ARBA00023237"/>
    </source>
</evidence>
<proteinExistence type="inferred from homology"/>
<evidence type="ECO:0000256" key="1">
    <source>
        <dbReference type="ARBA" id="ARBA00004571"/>
    </source>
</evidence>
<keyword evidence="7" id="KW-0998">Cell outer membrane</keyword>
<name>A0ABS9Z9K9_9HYPH</name>
<dbReference type="Proteomes" id="UP001139104">
    <property type="component" value="Unassembled WGS sequence"/>
</dbReference>
<dbReference type="EMBL" id="JAIVFP010000001">
    <property type="protein sequence ID" value="MCI4684373.1"/>
    <property type="molecule type" value="Genomic_DNA"/>
</dbReference>
<dbReference type="PANTHER" id="PTHR35093:SF8">
    <property type="entry name" value="OUTER MEMBRANE PROTEIN NMB0088-RELATED"/>
    <property type="match status" value="1"/>
</dbReference>
<reference evidence="9" key="1">
    <citation type="journal article" date="2022" name="ISME J.">
        <title>Identification of active gaseous-alkane degraders at natural gas seeps.</title>
        <authorList>
            <person name="Farhan Ul Haque M."/>
            <person name="Hernandez M."/>
            <person name="Crombie A.T."/>
            <person name="Murrell J.C."/>
        </authorList>
    </citation>
    <scope>NUCLEOTIDE SEQUENCE</scope>
    <source>
        <strain evidence="9">PC2</strain>
    </source>
</reference>
<dbReference type="SUPFAM" id="SSF56935">
    <property type="entry name" value="Porins"/>
    <property type="match status" value="1"/>
</dbReference>
<sequence>MGANLAALVLTAATAAHATEGYFVEGESARQQSLAGAGSANPATALSIAVNPASLVDVGRQFNGDISAFMPWRGYDATGTMLTAPGSVDSYRNVFPIPAIGYSQPINADSSFGFAMVGNGGMNTTFSSGTINPACAQFGSPLQGVFCGGRAGVDLNQALIYAGYAQRFGNLSFGIAPVLGVQIFSAYGIGAFSMFGLSSNPMNVSDHSPAYSVGGGVRAGMLYHVTPDFSLSVQGSTPIWSTPFHDYSGLFAGGGSFDVPATIGAGISYKLLPTLAMMIDYKHIFYSLVPSISNPMAPILPASLGTANGPGFGWKDVDVIAIGFEWMYNDRLTLRAGYSYSSQPVTAANVMLNILAPGVVTNHIGGGFTYKWTHNSDIDFSALYSPRTSVSGQEYVPGFGYNPYSNINVWLEELEVTIGYTYHWDQPAPVLAKY</sequence>
<comment type="similarity">
    <text evidence="2">Belongs to the OmpP1/FadL family.</text>
</comment>
<protein>
    <submittedName>
        <fullName evidence="9">Outer membrane protein transport protein</fullName>
    </submittedName>
</protein>
<keyword evidence="5 8" id="KW-0732">Signal</keyword>
<feature type="signal peptide" evidence="8">
    <location>
        <begin position="1"/>
        <end position="18"/>
    </location>
</feature>
<dbReference type="RefSeq" id="WP_243068270.1">
    <property type="nucleotide sequence ID" value="NZ_JAIVFK010000062.1"/>
</dbReference>
<keyword evidence="6" id="KW-0472">Membrane</keyword>
<dbReference type="PANTHER" id="PTHR35093">
    <property type="entry name" value="OUTER MEMBRANE PROTEIN NMB0088-RELATED"/>
    <property type="match status" value="1"/>
</dbReference>
<gene>
    <name evidence="9" type="ORF">K2U94_16655</name>
</gene>
<feature type="chain" id="PRO_5047489393" evidence="8">
    <location>
        <begin position="19"/>
        <end position="434"/>
    </location>
</feature>
<evidence type="ECO:0000313" key="9">
    <source>
        <dbReference type="EMBL" id="MCI4684373.1"/>
    </source>
</evidence>